<dbReference type="EMBL" id="PGGM01000015">
    <property type="protein sequence ID" value="PSH60925.1"/>
    <property type="molecule type" value="Genomic_DNA"/>
</dbReference>
<evidence type="ECO:0000259" key="2">
    <source>
        <dbReference type="PROSITE" id="PS50943"/>
    </source>
</evidence>
<dbReference type="PANTHER" id="PTHR46797">
    <property type="entry name" value="HTH-TYPE TRANSCRIPTIONAL REGULATOR"/>
    <property type="match status" value="1"/>
</dbReference>
<keyword evidence="1" id="KW-0238">DNA-binding</keyword>
<accession>A0A2P7B383</accession>
<reference evidence="4" key="1">
    <citation type="submission" date="2017-11" db="EMBL/GenBank/DDBJ databases">
        <authorList>
            <person name="Kuznetsova I."/>
            <person name="Sazanova A."/>
            <person name="Chirak E."/>
            <person name="Safronova V."/>
            <person name="Willems A."/>
        </authorList>
    </citation>
    <scope>NUCLEOTIDE SEQUENCE [LARGE SCALE GENOMIC DNA]</scope>
    <source>
        <strain evidence="4">CCBAU 03422</strain>
    </source>
</reference>
<dbReference type="GO" id="GO:0005829">
    <property type="term" value="C:cytosol"/>
    <property type="evidence" value="ECO:0007669"/>
    <property type="project" value="TreeGrafter"/>
</dbReference>
<dbReference type="SUPFAM" id="SSF47413">
    <property type="entry name" value="lambda repressor-like DNA-binding domains"/>
    <property type="match status" value="1"/>
</dbReference>
<keyword evidence="4" id="KW-1185">Reference proteome</keyword>
<dbReference type="Proteomes" id="UP000241764">
    <property type="component" value="Unassembled WGS sequence"/>
</dbReference>
<dbReference type="InterPro" id="IPR001387">
    <property type="entry name" value="Cro/C1-type_HTH"/>
</dbReference>
<dbReference type="GO" id="GO:0003700">
    <property type="term" value="F:DNA-binding transcription factor activity"/>
    <property type="evidence" value="ECO:0007669"/>
    <property type="project" value="TreeGrafter"/>
</dbReference>
<dbReference type="Gene3D" id="1.10.260.40">
    <property type="entry name" value="lambda repressor-like DNA-binding domains"/>
    <property type="match status" value="1"/>
</dbReference>
<gene>
    <name evidence="3" type="ORF">CU103_25540</name>
</gene>
<evidence type="ECO:0000313" key="4">
    <source>
        <dbReference type="Proteomes" id="UP000241764"/>
    </source>
</evidence>
<dbReference type="GO" id="GO:0003677">
    <property type="term" value="F:DNA binding"/>
    <property type="evidence" value="ECO:0007669"/>
    <property type="project" value="UniProtKB-KW"/>
</dbReference>
<comment type="caution">
    <text evidence="3">The sequence shown here is derived from an EMBL/GenBank/DDBJ whole genome shotgun (WGS) entry which is preliminary data.</text>
</comment>
<dbReference type="AlphaFoldDB" id="A0A2P7B383"/>
<organism evidence="3 4">
    <name type="scientific">Phyllobacterium sophorae</name>
    <dbReference type="NCBI Taxonomy" id="1520277"/>
    <lineage>
        <taxon>Bacteria</taxon>
        <taxon>Pseudomonadati</taxon>
        <taxon>Pseudomonadota</taxon>
        <taxon>Alphaproteobacteria</taxon>
        <taxon>Hyphomicrobiales</taxon>
        <taxon>Phyllobacteriaceae</taxon>
        <taxon>Phyllobacterium</taxon>
    </lineage>
</organism>
<sequence length="99" mass="11206">MACRPNSEDLNKEIGERLRELRLRSGMTQQELGAAIGVSYVQIQKYENGKNRIAVSTLIVICQALNSGPMDFIGRYFETGKLRTAVNHQLKLRCRRIAP</sequence>
<proteinExistence type="predicted"/>
<dbReference type="SMART" id="SM00530">
    <property type="entry name" value="HTH_XRE"/>
    <property type="match status" value="1"/>
</dbReference>
<evidence type="ECO:0000313" key="3">
    <source>
        <dbReference type="EMBL" id="PSH60925.1"/>
    </source>
</evidence>
<dbReference type="PROSITE" id="PS50943">
    <property type="entry name" value="HTH_CROC1"/>
    <property type="match status" value="1"/>
</dbReference>
<evidence type="ECO:0000256" key="1">
    <source>
        <dbReference type="ARBA" id="ARBA00023125"/>
    </source>
</evidence>
<dbReference type="PANTHER" id="PTHR46797:SF1">
    <property type="entry name" value="METHYLPHOSPHONATE SYNTHASE"/>
    <property type="match status" value="1"/>
</dbReference>
<dbReference type="CDD" id="cd00093">
    <property type="entry name" value="HTH_XRE"/>
    <property type="match status" value="1"/>
</dbReference>
<dbReference type="InterPro" id="IPR010982">
    <property type="entry name" value="Lambda_DNA-bd_dom_sf"/>
</dbReference>
<dbReference type="InterPro" id="IPR050807">
    <property type="entry name" value="TransReg_Diox_bact_type"/>
</dbReference>
<name>A0A2P7B383_9HYPH</name>
<dbReference type="Pfam" id="PF01381">
    <property type="entry name" value="HTH_3"/>
    <property type="match status" value="1"/>
</dbReference>
<dbReference type="RefSeq" id="WP_106666834.1">
    <property type="nucleotide sequence ID" value="NZ_PGGM01000015.1"/>
</dbReference>
<protein>
    <submittedName>
        <fullName evidence="3">XRE family transcriptional regulator</fullName>
    </submittedName>
</protein>
<feature type="domain" description="HTH cro/C1-type" evidence="2">
    <location>
        <begin position="18"/>
        <end position="73"/>
    </location>
</feature>